<keyword evidence="1" id="KW-0472">Membrane</keyword>
<dbReference type="InterPro" id="IPR010380">
    <property type="entry name" value="DUF975"/>
</dbReference>
<sequence>MRKLSVGDCISFGWETFKKRPWFLIGTLLLVLIITSIPGSFSPDLPDIAPDGEFIPEPVSAISLIALLASIIVSTLAACGIVTFYLRAHDNVMGVQLTDFWNPSPFWRFLGAHILTGIAVTLGLMAFIVPGIIIGLGLMFVPYLVVERGLGPVEAIKESWRITKGNKWQLALLMLALLGIVILGLLALGVGVFVALPIAILASVHAYRTLTN</sequence>
<name>A0A125NUR0_HYPSL</name>
<dbReference type="STRING" id="121290.APY04_1974"/>
<dbReference type="PANTHER" id="PTHR40076">
    <property type="entry name" value="MEMBRANE PROTEIN-RELATED"/>
    <property type="match status" value="1"/>
</dbReference>
<gene>
    <name evidence="2" type="ORF">APY04_1974</name>
</gene>
<keyword evidence="1" id="KW-1133">Transmembrane helix</keyword>
<feature type="transmembrane region" description="Helical" evidence="1">
    <location>
        <begin position="132"/>
        <end position="150"/>
    </location>
</feature>
<reference evidence="2 3" key="1">
    <citation type="submission" date="2015-10" db="EMBL/GenBank/DDBJ databases">
        <title>Transcriptomic analysis of a linuron degrading triple-species bacterial consortium.</title>
        <authorList>
            <person name="Albers P."/>
        </authorList>
    </citation>
    <scope>NUCLEOTIDE SEQUENCE [LARGE SCALE GENOMIC DNA]</scope>
    <source>
        <strain evidence="2 3">WDL6</strain>
    </source>
</reference>
<protein>
    <submittedName>
        <fullName evidence="2">Uncharacterized protein</fullName>
    </submittedName>
</protein>
<proteinExistence type="predicted"/>
<evidence type="ECO:0000313" key="2">
    <source>
        <dbReference type="EMBL" id="KWT67409.1"/>
    </source>
</evidence>
<evidence type="ECO:0000313" key="3">
    <source>
        <dbReference type="Proteomes" id="UP000059074"/>
    </source>
</evidence>
<keyword evidence="3" id="KW-1185">Reference proteome</keyword>
<accession>A0A125NUR0</accession>
<feature type="transmembrane region" description="Helical" evidence="1">
    <location>
        <begin position="21"/>
        <end position="41"/>
    </location>
</feature>
<dbReference type="Pfam" id="PF06161">
    <property type="entry name" value="DUF975"/>
    <property type="match status" value="1"/>
</dbReference>
<feature type="transmembrane region" description="Helical" evidence="1">
    <location>
        <begin position="61"/>
        <end position="86"/>
    </location>
</feature>
<feature type="transmembrane region" description="Helical" evidence="1">
    <location>
        <begin position="171"/>
        <end position="204"/>
    </location>
</feature>
<dbReference type="RefSeq" id="WP_068462002.1">
    <property type="nucleotide sequence ID" value="NZ_LMTR01000065.1"/>
</dbReference>
<dbReference type="OrthoDB" id="1122780at2"/>
<dbReference type="PANTHER" id="PTHR40076:SF1">
    <property type="entry name" value="MEMBRANE PROTEIN"/>
    <property type="match status" value="1"/>
</dbReference>
<dbReference type="AlphaFoldDB" id="A0A125NUR0"/>
<comment type="caution">
    <text evidence="2">The sequence shown here is derived from an EMBL/GenBank/DDBJ whole genome shotgun (WGS) entry which is preliminary data.</text>
</comment>
<keyword evidence="1" id="KW-0812">Transmembrane</keyword>
<organism evidence="2 3">
    <name type="scientific">Hyphomicrobium sulfonivorans</name>
    <dbReference type="NCBI Taxonomy" id="121290"/>
    <lineage>
        <taxon>Bacteria</taxon>
        <taxon>Pseudomonadati</taxon>
        <taxon>Pseudomonadota</taxon>
        <taxon>Alphaproteobacteria</taxon>
        <taxon>Hyphomicrobiales</taxon>
        <taxon>Hyphomicrobiaceae</taxon>
        <taxon>Hyphomicrobium</taxon>
    </lineage>
</organism>
<dbReference type="PATRIC" id="fig|121290.4.peg.3372"/>
<dbReference type="Proteomes" id="UP000059074">
    <property type="component" value="Unassembled WGS sequence"/>
</dbReference>
<dbReference type="EMBL" id="LMTR01000065">
    <property type="protein sequence ID" value="KWT67409.1"/>
    <property type="molecule type" value="Genomic_DNA"/>
</dbReference>
<evidence type="ECO:0000256" key="1">
    <source>
        <dbReference type="SAM" id="Phobius"/>
    </source>
</evidence>
<feature type="transmembrane region" description="Helical" evidence="1">
    <location>
        <begin position="106"/>
        <end position="126"/>
    </location>
</feature>